<dbReference type="InterPro" id="IPR001763">
    <property type="entry name" value="Rhodanese-like_dom"/>
</dbReference>
<evidence type="ECO:0000313" key="3">
    <source>
        <dbReference type="Proteomes" id="UP000295510"/>
    </source>
</evidence>
<dbReference type="EMBL" id="SNYL01000003">
    <property type="protein sequence ID" value="TDQ44299.1"/>
    <property type="molecule type" value="Genomic_DNA"/>
</dbReference>
<dbReference type="RefSeq" id="WP_245988810.1">
    <property type="nucleotide sequence ID" value="NZ_SNYL01000003.1"/>
</dbReference>
<protein>
    <submittedName>
        <fullName evidence="2">Rhodanese-related sulfurtransferase</fullName>
    </submittedName>
</protein>
<dbReference type="InterPro" id="IPR036873">
    <property type="entry name" value="Rhodanese-like_dom_sf"/>
</dbReference>
<dbReference type="SMART" id="SM00450">
    <property type="entry name" value="RHOD"/>
    <property type="match status" value="1"/>
</dbReference>
<dbReference type="Pfam" id="PF00581">
    <property type="entry name" value="Rhodanese"/>
    <property type="match status" value="1"/>
</dbReference>
<sequence>MRRIGFVLALLIGLSACTRPPEDWRVSLEEGRALLESGQALVFDIREPQEHATGVAAGTVLLPMSQWNQRLGEIPRDADRPVLLICNTQNRSAKAVQALREAGWHDVRYIHGGMSEWARRGWPMGPPSER</sequence>
<reference evidence="2 3" key="1">
    <citation type="submission" date="2019-03" db="EMBL/GenBank/DDBJ databases">
        <title>Genomic Encyclopedia of Type Strains, Phase IV (KMG-IV): sequencing the most valuable type-strain genomes for metagenomic binning, comparative biology and taxonomic classification.</title>
        <authorList>
            <person name="Goeker M."/>
        </authorList>
    </citation>
    <scope>NUCLEOTIDE SEQUENCE [LARGE SCALE GENOMIC DNA]</scope>
    <source>
        <strain evidence="2 3">DSM 19605</strain>
    </source>
</reference>
<organism evidence="2 3">
    <name type="scientific">Tepidicella xavieri</name>
    <dbReference type="NCBI Taxonomy" id="360241"/>
    <lineage>
        <taxon>Bacteria</taxon>
        <taxon>Pseudomonadati</taxon>
        <taxon>Pseudomonadota</taxon>
        <taxon>Betaproteobacteria</taxon>
        <taxon>Burkholderiales</taxon>
        <taxon>Tepidicella</taxon>
    </lineage>
</organism>
<dbReference type="PANTHER" id="PTHR43031:SF1">
    <property type="entry name" value="PYRIDINE NUCLEOTIDE-DISULPHIDE OXIDOREDUCTASE"/>
    <property type="match status" value="1"/>
</dbReference>
<dbReference type="PROSITE" id="PS51257">
    <property type="entry name" value="PROKAR_LIPOPROTEIN"/>
    <property type="match status" value="1"/>
</dbReference>
<comment type="caution">
    <text evidence="2">The sequence shown here is derived from an EMBL/GenBank/DDBJ whole genome shotgun (WGS) entry which is preliminary data.</text>
</comment>
<dbReference type="InterPro" id="IPR050229">
    <property type="entry name" value="GlpE_sulfurtransferase"/>
</dbReference>
<gene>
    <name evidence="2" type="ORF">DFR43_10343</name>
</gene>
<accession>A0A4R6UGB7</accession>
<keyword evidence="3" id="KW-1185">Reference proteome</keyword>
<dbReference type="SUPFAM" id="SSF52821">
    <property type="entry name" value="Rhodanese/Cell cycle control phosphatase"/>
    <property type="match status" value="1"/>
</dbReference>
<dbReference type="Gene3D" id="3.40.250.10">
    <property type="entry name" value="Rhodanese-like domain"/>
    <property type="match status" value="1"/>
</dbReference>
<dbReference type="PROSITE" id="PS50206">
    <property type="entry name" value="RHODANESE_3"/>
    <property type="match status" value="1"/>
</dbReference>
<dbReference type="GO" id="GO:0016740">
    <property type="term" value="F:transferase activity"/>
    <property type="evidence" value="ECO:0007669"/>
    <property type="project" value="UniProtKB-KW"/>
</dbReference>
<dbReference type="CDD" id="cd00158">
    <property type="entry name" value="RHOD"/>
    <property type="match status" value="1"/>
</dbReference>
<dbReference type="Proteomes" id="UP000295510">
    <property type="component" value="Unassembled WGS sequence"/>
</dbReference>
<dbReference type="PANTHER" id="PTHR43031">
    <property type="entry name" value="FAD-DEPENDENT OXIDOREDUCTASE"/>
    <property type="match status" value="1"/>
</dbReference>
<name>A0A4R6UGB7_9BURK</name>
<feature type="domain" description="Rhodanese" evidence="1">
    <location>
        <begin position="36"/>
        <end position="126"/>
    </location>
</feature>
<dbReference type="AlphaFoldDB" id="A0A4R6UGB7"/>
<evidence type="ECO:0000313" key="2">
    <source>
        <dbReference type="EMBL" id="TDQ44299.1"/>
    </source>
</evidence>
<keyword evidence="2" id="KW-0808">Transferase</keyword>
<evidence type="ECO:0000259" key="1">
    <source>
        <dbReference type="PROSITE" id="PS50206"/>
    </source>
</evidence>
<proteinExistence type="predicted"/>